<gene>
    <name evidence="1" type="ORF">METZ01_LOCUS355112</name>
</gene>
<protein>
    <submittedName>
        <fullName evidence="1">Uncharacterized protein</fullName>
    </submittedName>
</protein>
<accession>A0A382RZA2</accession>
<sequence>SPNDINKIDTEIHNKINKNENVHNIWRHDAHNYLSVDKLSWLEFYFKQRSTITEGVREGKFLDFGLLYGGPTSACTIPDSMYLTTNPNKLATPMSSSMRSVGIITKYLNASGLPYLEIGEDPRYLPLQAKDLYNRSKRILCVKDTNFTIKHIKEYKSREIIETTIPCSDVGHSYMFLMNEEKDILLKEPGDRKTRINVAMHCTASADSDVNKWKLVKDFILDPFPETYIYGKWDAKLIKGEHQNQFKEIPMTHLHKVMYDTKYTLMIAGSKGWGSQSKFWKMLIFGIIPFFDPDNENIFGAPEFLQTKDANDFIQKV</sequence>
<reference evidence="1" key="1">
    <citation type="submission" date="2018-05" db="EMBL/GenBank/DDBJ databases">
        <authorList>
            <person name="Lanie J.A."/>
            <person name="Ng W.-L."/>
            <person name="Kazmierczak K.M."/>
            <person name="Andrzejewski T.M."/>
            <person name="Davidsen T.M."/>
            <person name="Wayne K.J."/>
            <person name="Tettelin H."/>
            <person name="Glass J.I."/>
            <person name="Rusch D."/>
            <person name="Podicherti R."/>
            <person name="Tsui H.-C.T."/>
            <person name="Winkler M.E."/>
        </authorList>
    </citation>
    <scope>NUCLEOTIDE SEQUENCE</scope>
</reference>
<organism evidence="1">
    <name type="scientific">marine metagenome</name>
    <dbReference type="NCBI Taxonomy" id="408172"/>
    <lineage>
        <taxon>unclassified sequences</taxon>
        <taxon>metagenomes</taxon>
        <taxon>ecological metagenomes</taxon>
    </lineage>
</organism>
<feature type="non-terminal residue" evidence="1">
    <location>
        <position position="1"/>
    </location>
</feature>
<dbReference type="EMBL" id="UINC01124840">
    <property type="protein sequence ID" value="SVD02258.1"/>
    <property type="molecule type" value="Genomic_DNA"/>
</dbReference>
<feature type="non-terminal residue" evidence="1">
    <location>
        <position position="317"/>
    </location>
</feature>
<name>A0A382RZA2_9ZZZZ</name>
<dbReference type="AlphaFoldDB" id="A0A382RZA2"/>
<evidence type="ECO:0000313" key="1">
    <source>
        <dbReference type="EMBL" id="SVD02258.1"/>
    </source>
</evidence>
<proteinExistence type="predicted"/>